<dbReference type="Pfam" id="PF11855">
    <property type="entry name" value="DUF3375"/>
    <property type="match status" value="1"/>
</dbReference>
<evidence type="ECO:0000313" key="1">
    <source>
        <dbReference type="EMBL" id="QDV27899.1"/>
    </source>
</evidence>
<sequence length="497" mass="56012">MTTMHRDALRTFFDASPTARLLRSDLAPLVIDFLNRTFKAGESISIGQTELRVMLATYQEELHEIEPEVMRGPPQRYATQWAENGWLSRFLEASSIEPQYQLTRYAEEAIRFVDSTLSKGNSLVGTESRLRLVIETLEDIVRGASADPNRRLEYLKLQRVAIDEEIAAIEAGKSVQVYRPSQIRERFQTAIDLLKALQSDFRAVEERFQSITRDVQQQQSTGDKTRGGILGFALDSEDLLKQQDEGISFFAFVAFLFSPTQQAALRKNIEEVQQLSALAEEHESLQHVRRMIPALLAEADKVMKTTARLSGTLRRLLDAQAAAHRVRLANVLRDIKQAALELRGQPPADGVLSLSADAGIASPLARTFWKPRATFDPQTPEEHVVDLSALRDAASALARLTRLDFRRLRRTIRDATYQGNSVRLATLLESTPVTGGVVELLGYLQIAHDDKHEIDSTLIDTICILETRHRDRSLRVRVPRVTFNPKAVTTRPGRRPK</sequence>
<evidence type="ECO:0000313" key="2">
    <source>
        <dbReference type="Proteomes" id="UP000318017"/>
    </source>
</evidence>
<gene>
    <name evidence="1" type="ORF">Q31a_62920</name>
</gene>
<protein>
    <recommendedName>
        <fullName evidence="3">DUF3375 domain-containing protein</fullName>
    </recommendedName>
</protein>
<accession>A0A518GH39</accession>
<organism evidence="1 2">
    <name type="scientific">Aureliella helgolandensis</name>
    <dbReference type="NCBI Taxonomy" id="2527968"/>
    <lineage>
        <taxon>Bacteria</taxon>
        <taxon>Pseudomonadati</taxon>
        <taxon>Planctomycetota</taxon>
        <taxon>Planctomycetia</taxon>
        <taxon>Pirellulales</taxon>
        <taxon>Pirellulaceae</taxon>
        <taxon>Aureliella</taxon>
    </lineage>
</organism>
<name>A0A518GH39_9BACT</name>
<dbReference type="KEGG" id="ahel:Q31a_62920"/>
<dbReference type="Proteomes" id="UP000318017">
    <property type="component" value="Chromosome"/>
</dbReference>
<dbReference type="InterPro" id="IPR021804">
    <property type="entry name" value="DUF3375"/>
</dbReference>
<dbReference type="AlphaFoldDB" id="A0A518GH39"/>
<evidence type="ECO:0008006" key="3">
    <source>
        <dbReference type="Google" id="ProtNLM"/>
    </source>
</evidence>
<reference evidence="1 2" key="1">
    <citation type="submission" date="2019-02" db="EMBL/GenBank/DDBJ databases">
        <title>Deep-cultivation of Planctomycetes and their phenomic and genomic characterization uncovers novel biology.</title>
        <authorList>
            <person name="Wiegand S."/>
            <person name="Jogler M."/>
            <person name="Boedeker C."/>
            <person name="Pinto D."/>
            <person name="Vollmers J."/>
            <person name="Rivas-Marin E."/>
            <person name="Kohn T."/>
            <person name="Peeters S.H."/>
            <person name="Heuer A."/>
            <person name="Rast P."/>
            <person name="Oberbeckmann S."/>
            <person name="Bunk B."/>
            <person name="Jeske O."/>
            <person name="Meyerdierks A."/>
            <person name="Storesund J.E."/>
            <person name="Kallscheuer N."/>
            <person name="Luecker S."/>
            <person name="Lage O.M."/>
            <person name="Pohl T."/>
            <person name="Merkel B.J."/>
            <person name="Hornburger P."/>
            <person name="Mueller R.-W."/>
            <person name="Bruemmer F."/>
            <person name="Labrenz M."/>
            <person name="Spormann A.M."/>
            <person name="Op den Camp H."/>
            <person name="Overmann J."/>
            <person name="Amann R."/>
            <person name="Jetten M.S.M."/>
            <person name="Mascher T."/>
            <person name="Medema M.H."/>
            <person name="Devos D.P."/>
            <person name="Kaster A.-K."/>
            <person name="Ovreas L."/>
            <person name="Rohde M."/>
            <person name="Galperin M.Y."/>
            <person name="Jogler C."/>
        </authorList>
    </citation>
    <scope>NUCLEOTIDE SEQUENCE [LARGE SCALE GENOMIC DNA]</scope>
    <source>
        <strain evidence="1 2">Q31a</strain>
    </source>
</reference>
<dbReference type="EMBL" id="CP036298">
    <property type="protein sequence ID" value="QDV27899.1"/>
    <property type="molecule type" value="Genomic_DNA"/>
</dbReference>
<keyword evidence="2" id="KW-1185">Reference proteome</keyword>
<proteinExistence type="predicted"/>